<proteinExistence type="predicted"/>
<organism evidence="1">
    <name type="scientific">bioreactor metagenome</name>
    <dbReference type="NCBI Taxonomy" id="1076179"/>
    <lineage>
        <taxon>unclassified sequences</taxon>
        <taxon>metagenomes</taxon>
        <taxon>ecological metagenomes</taxon>
    </lineage>
</organism>
<sequence length="128" mass="15191">MPLSAFVGKLFKRFQQFFYLLLRYEVKRGLRIVYSRFAQSDIYKMDLSGIIFVIGQVQREFWYLHRYRFSSLNGKISFPLHGQSARYINTNNFLSAPVDFINHFTCYTGYFPVKACPENGINNYLTIR</sequence>
<reference evidence="1" key="1">
    <citation type="submission" date="2019-08" db="EMBL/GenBank/DDBJ databases">
        <authorList>
            <person name="Kucharzyk K."/>
            <person name="Murdoch R.W."/>
            <person name="Higgins S."/>
            <person name="Loffler F."/>
        </authorList>
    </citation>
    <scope>NUCLEOTIDE SEQUENCE</scope>
</reference>
<name>A0A645AZU1_9ZZZZ</name>
<protein>
    <submittedName>
        <fullName evidence="1">Uncharacterized protein</fullName>
    </submittedName>
</protein>
<comment type="caution">
    <text evidence="1">The sequence shown here is derived from an EMBL/GenBank/DDBJ whole genome shotgun (WGS) entry which is preliminary data.</text>
</comment>
<dbReference type="AlphaFoldDB" id="A0A645AZU1"/>
<evidence type="ECO:0000313" key="1">
    <source>
        <dbReference type="EMBL" id="MPM58308.1"/>
    </source>
</evidence>
<gene>
    <name evidence="1" type="ORF">SDC9_105139</name>
</gene>
<accession>A0A645AZU1</accession>
<dbReference type="EMBL" id="VSSQ01016695">
    <property type="protein sequence ID" value="MPM58308.1"/>
    <property type="molecule type" value="Genomic_DNA"/>
</dbReference>